<keyword evidence="1" id="KW-0812">Transmembrane</keyword>
<dbReference type="KEGG" id="nox:C5F49_06205"/>
<proteinExistence type="predicted"/>
<evidence type="ECO:0000313" key="2">
    <source>
        <dbReference type="EMBL" id="QLH04955.1"/>
    </source>
</evidence>
<dbReference type="EMBL" id="CP026994">
    <property type="protein sequence ID" value="QLH04955.1"/>
    <property type="molecule type" value="Genomic_DNA"/>
</dbReference>
<feature type="transmembrane region" description="Helical" evidence="1">
    <location>
        <begin position="242"/>
        <end position="261"/>
    </location>
</feature>
<evidence type="ECO:0000313" key="3">
    <source>
        <dbReference type="Proteomes" id="UP000509441"/>
    </source>
</evidence>
<keyword evidence="1" id="KW-1133">Transmembrane helix</keyword>
<dbReference type="OrthoDB" id="3223at2157"/>
<accession>A0A7D5M353</accession>
<dbReference type="NCBIfam" id="TIGR04296">
    <property type="entry name" value="PEFG-CTERM"/>
    <property type="match status" value="1"/>
</dbReference>
<keyword evidence="1" id="KW-0472">Membrane</keyword>
<reference evidence="2 3" key="1">
    <citation type="submission" date="2018-02" db="EMBL/GenBank/DDBJ databases">
        <title>Complete genome of Nitrosopumilus oxyclinae HCE1.</title>
        <authorList>
            <person name="Qin W."/>
            <person name="Zheng Y."/>
            <person name="Stahl D.A."/>
        </authorList>
    </citation>
    <scope>NUCLEOTIDE SEQUENCE [LARGE SCALE GENOMIC DNA]</scope>
    <source>
        <strain evidence="2 3">HCE1</strain>
    </source>
</reference>
<name>A0A7D5M353_9ARCH</name>
<gene>
    <name evidence="2" type="ORF">C5F49_06205</name>
</gene>
<evidence type="ECO:0000256" key="1">
    <source>
        <dbReference type="SAM" id="Phobius"/>
    </source>
</evidence>
<keyword evidence="3" id="KW-1185">Reference proteome</keyword>
<sequence length="272" mass="29029">MLKISLFMLIIISMASSSAFAEPTLEVKVSSEQINALDSIWISGKITDVSEFKPVKLRIIGPDGALVFAPQLAIGDNGEFKKLLNHPIPSFKAGTYLITASHEDSEVTASTQFTVIAQAIPRNEIPNTTQEKTIERKVPMATNGITLIADAVNGSDVIAITGNTSLRGSDITLIVNSPMGNLMTIAQVTPGINGNFEVEIKTGGPMWKEDGMYTITANQGTSSEIKKSIQVEIKDGVVVPEFGVIASLVLAISIISIIIVSSKSKLAIPTRF</sequence>
<dbReference type="Proteomes" id="UP000509441">
    <property type="component" value="Chromosome"/>
</dbReference>
<organism evidence="2 3">
    <name type="scientific">Nitrosopumilus oxyclinae</name>
    <dbReference type="NCBI Taxonomy" id="1959104"/>
    <lineage>
        <taxon>Archaea</taxon>
        <taxon>Nitrososphaerota</taxon>
        <taxon>Nitrososphaeria</taxon>
        <taxon>Nitrosopumilales</taxon>
        <taxon>Nitrosopumilaceae</taxon>
        <taxon>Nitrosopumilus</taxon>
    </lineage>
</organism>
<dbReference type="AlphaFoldDB" id="A0A7D5M353"/>
<dbReference type="InterPro" id="IPR027560">
    <property type="entry name" value="PEFG-CTERM"/>
</dbReference>
<protein>
    <submittedName>
        <fullName evidence="2">PEFG-CTERM domain-containing protein</fullName>
    </submittedName>
</protein>